<dbReference type="InterPro" id="IPR014234">
    <property type="entry name" value="Spore_CwlD"/>
</dbReference>
<dbReference type="Proteomes" id="UP000736583">
    <property type="component" value="Unassembled WGS sequence"/>
</dbReference>
<evidence type="ECO:0000313" key="4">
    <source>
        <dbReference type="Proteomes" id="UP000736583"/>
    </source>
</evidence>
<dbReference type="RefSeq" id="WP_216456945.1">
    <property type="nucleotide sequence ID" value="NZ_JAHLQL010000002.1"/>
</dbReference>
<keyword evidence="1 3" id="KW-0378">Hydrolase</keyword>
<protein>
    <submittedName>
        <fullName evidence="3">N-acetylmuramoyl-L-alanine amidase CwlD</fullName>
        <ecNumber evidence="3">3.5.1.28</ecNumber>
    </submittedName>
</protein>
<dbReference type="InterPro" id="IPR002508">
    <property type="entry name" value="MurNAc-LAA_cat"/>
</dbReference>
<dbReference type="EMBL" id="JAHLQL010000002">
    <property type="protein sequence ID" value="MBU5591780.1"/>
    <property type="molecule type" value="Genomic_DNA"/>
</dbReference>
<dbReference type="PANTHER" id="PTHR30404">
    <property type="entry name" value="N-ACETYLMURAMOYL-L-ALANINE AMIDASE"/>
    <property type="match status" value="1"/>
</dbReference>
<gene>
    <name evidence="3" type="primary">cwlD</name>
    <name evidence="3" type="ORF">KQI89_08380</name>
</gene>
<evidence type="ECO:0000256" key="1">
    <source>
        <dbReference type="ARBA" id="ARBA00022801"/>
    </source>
</evidence>
<comment type="caution">
    <text evidence="3">The sequence shown here is derived from an EMBL/GenBank/DDBJ whole genome shotgun (WGS) entry which is preliminary data.</text>
</comment>
<reference evidence="3 4" key="1">
    <citation type="submission" date="2021-06" db="EMBL/GenBank/DDBJ databases">
        <authorList>
            <person name="Sun Q."/>
            <person name="Li D."/>
        </authorList>
    </citation>
    <scope>NUCLEOTIDE SEQUENCE [LARGE SCALE GENOMIC DNA]</scope>
    <source>
        <strain evidence="3 4">MSJ-4</strain>
    </source>
</reference>
<organism evidence="3 4">
    <name type="scientific">Clostridium simiarum</name>
    <dbReference type="NCBI Taxonomy" id="2841506"/>
    <lineage>
        <taxon>Bacteria</taxon>
        <taxon>Bacillati</taxon>
        <taxon>Bacillota</taxon>
        <taxon>Clostridia</taxon>
        <taxon>Eubacteriales</taxon>
        <taxon>Clostridiaceae</taxon>
        <taxon>Clostridium</taxon>
    </lineage>
</organism>
<proteinExistence type="predicted"/>
<dbReference type="EC" id="3.5.1.28" evidence="3"/>
<dbReference type="CDD" id="cd02696">
    <property type="entry name" value="MurNAc-LAA"/>
    <property type="match status" value="1"/>
</dbReference>
<dbReference type="NCBIfam" id="TIGR02883">
    <property type="entry name" value="spore_cwlD"/>
    <property type="match status" value="1"/>
</dbReference>
<sequence length="228" mass="25764">MGSINKYILKGLVIGLLSLCVLPIGYKAKAAEKKEKIILIDPGHGGLDGGAVSKNGFLEKDINLIIGKMLKDELEKEGYQVSMTREEDKGLYDEKGTVREKKNQDLNNRCLMKKKTNCDMFLSIHLNMFPQSKYSGAQVWYSDYEESKKLAGILQNTLREELNPNNNREEKAALDTYKILRDGYKAPSVIIECGFLSNPIEEEKLRTPQYQESLAKAIAKAVNKYYSN</sequence>
<name>A0ABS6EZX9_9CLOT</name>
<evidence type="ECO:0000313" key="3">
    <source>
        <dbReference type="EMBL" id="MBU5591780.1"/>
    </source>
</evidence>
<accession>A0ABS6EZX9</accession>
<dbReference type="InterPro" id="IPR050695">
    <property type="entry name" value="N-acetylmuramoyl_amidase_3"/>
</dbReference>
<feature type="domain" description="MurNAc-LAA" evidence="2">
    <location>
        <begin position="110"/>
        <end position="223"/>
    </location>
</feature>
<keyword evidence="4" id="KW-1185">Reference proteome</keyword>
<evidence type="ECO:0000259" key="2">
    <source>
        <dbReference type="SMART" id="SM00646"/>
    </source>
</evidence>
<dbReference type="Pfam" id="PF01520">
    <property type="entry name" value="Amidase_3"/>
    <property type="match status" value="1"/>
</dbReference>
<dbReference type="GO" id="GO:0008745">
    <property type="term" value="F:N-acetylmuramoyl-L-alanine amidase activity"/>
    <property type="evidence" value="ECO:0007669"/>
    <property type="project" value="UniProtKB-EC"/>
</dbReference>
<dbReference type="SMART" id="SM00646">
    <property type="entry name" value="Ami_3"/>
    <property type="match status" value="1"/>
</dbReference>
<dbReference type="PANTHER" id="PTHR30404:SF0">
    <property type="entry name" value="N-ACETYLMURAMOYL-L-ALANINE AMIDASE AMIC"/>
    <property type="match status" value="1"/>
</dbReference>